<sequence>MNQTRTIFLDVDGVLNSYLGHLSKHGLSEVIDERIHVEKKLKGITYWYEEPLLGLLLWLIEETGAKIVGISSWFNVGDDSHNQMLAKFLGIDEVFLGTTDYTGGGLPRGDSVLRYVEEHELQHWCVIDDAGGGMYQFPTVNVNGRIGLTGFDVNTAKDLLDGFHSVQLYKLMQKMGSN</sequence>
<proteinExistence type="predicted"/>
<dbReference type="Pfam" id="PF18143">
    <property type="entry name" value="HAD_SAK_2"/>
    <property type="match status" value="1"/>
</dbReference>
<dbReference type="KEGG" id="vg:13826802"/>
<organism evidence="1 2">
    <name type="scientific">Pectobacterium phage My1</name>
    <dbReference type="NCBI Taxonomy" id="1204539"/>
    <lineage>
        <taxon>Viruses</taxon>
        <taxon>Duplodnaviria</taxon>
        <taxon>Heunggongvirae</taxon>
        <taxon>Uroviricota</taxon>
        <taxon>Caudoviricetes</taxon>
        <taxon>Demerecviridae</taxon>
        <taxon>Mccorquodalevirinae</taxon>
        <taxon>Myunavirus</taxon>
        <taxon>Myunavirus My1</taxon>
    </lineage>
</organism>
<name>J9QL03_9CAUD</name>
<reference evidence="1 2" key="1">
    <citation type="journal article" date="2012" name="J. Virol.">
        <title>Complete Genome Sequence of Pectobacterium carotovorum subsp. carotovorum Bacteriophage My1.</title>
        <authorList>
            <person name="Lee D.H."/>
            <person name="Lee J.H."/>
            <person name="Shin H."/>
            <person name="Ji S."/>
            <person name="Roh E."/>
            <person name="Jung K."/>
            <person name="Ryu S."/>
            <person name="Choi J."/>
            <person name="Heu S."/>
        </authorList>
    </citation>
    <scope>NUCLEOTIDE SEQUENCE [LARGE SCALE GENOMIC DNA]</scope>
</reference>
<evidence type="ECO:0000313" key="1">
    <source>
        <dbReference type="EMBL" id="AFQ22259.1"/>
    </source>
</evidence>
<dbReference type="EMBL" id="JX195166">
    <property type="protein sequence ID" value="AFQ22259.1"/>
    <property type="molecule type" value="Genomic_DNA"/>
</dbReference>
<evidence type="ECO:0000313" key="2">
    <source>
        <dbReference type="Proteomes" id="UP000006280"/>
    </source>
</evidence>
<dbReference type="RefSeq" id="YP_006906352.1">
    <property type="nucleotide sequence ID" value="NC_018837.1"/>
</dbReference>
<protein>
    <submittedName>
        <fullName evidence="1">Uncharacterized protein</fullName>
    </submittedName>
</protein>
<accession>J9QL03</accession>
<dbReference type="OrthoDB" id="10927at10239"/>
<gene>
    <name evidence="1" type="ORF">My1_100</name>
</gene>
<keyword evidence="2" id="KW-1185">Reference proteome</keyword>
<dbReference type="Proteomes" id="UP000006280">
    <property type="component" value="Segment"/>
</dbReference>
<dbReference type="GeneID" id="13826802"/>